<evidence type="ECO:0000313" key="1">
    <source>
        <dbReference type="EMBL" id="RCK70429.1"/>
    </source>
</evidence>
<comment type="caution">
    <text evidence="1">The sequence shown here is derived from an EMBL/GenBank/DDBJ whole genome shotgun (WGS) entry which is preliminary data.</text>
</comment>
<name>A0A367YY24_9ACTN</name>
<organism evidence="1 2">
    <name type="scientific">Desertihabitans brevis</name>
    <dbReference type="NCBI Taxonomy" id="2268447"/>
    <lineage>
        <taxon>Bacteria</taxon>
        <taxon>Bacillati</taxon>
        <taxon>Actinomycetota</taxon>
        <taxon>Actinomycetes</taxon>
        <taxon>Propionibacteriales</taxon>
        <taxon>Propionibacteriaceae</taxon>
        <taxon>Desertihabitans</taxon>
    </lineage>
</organism>
<protein>
    <submittedName>
        <fullName evidence="1">Uncharacterized protein</fullName>
    </submittedName>
</protein>
<dbReference type="AlphaFoldDB" id="A0A367YY24"/>
<dbReference type="RefSeq" id="WP_114125972.1">
    <property type="nucleotide sequence ID" value="NZ_QOUI01000003.1"/>
</dbReference>
<sequence length="265" mass="29689">MEHAAQVLGIPVAADLLERWRGWFAPPVQPFRTDLMRPDVAAAAPDRRVQPTAEWQDTFFMYDGTWTWLSEAEFWALRPSHRRALLAIRRRTVRPKTMPVWPSELAAAGDEVMLRWVASGAVRPSRHDALPTDVWERAEPLLPRARALAGTFAQGSGPNCFGTVMAASGLDTADVQVGPQQFQAWVDECAEPVSGTARDNEPGIVFVWTEHGQVAHATVSVGAGWMLTKPSQSWSSPRLIMTVRDAVSSWRFRGTQLHRYRLRPR</sequence>
<reference evidence="1 2" key="1">
    <citation type="submission" date="2018-07" db="EMBL/GenBank/DDBJ databases">
        <title>Desertimonas flava gen. nov. sp. nov.</title>
        <authorList>
            <person name="Liu S."/>
        </authorList>
    </citation>
    <scope>NUCLEOTIDE SEQUENCE [LARGE SCALE GENOMIC DNA]</scope>
    <source>
        <strain evidence="1 2">16Sb5-5</strain>
    </source>
</reference>
<accession>A0A367YY24</accession>
<proteinExistence type="predicted"/>
<keyword evidence="2" id="KW-1185">Reference proteome</keyword>
<dbReference type="Proteomes" id="UP000252770">
    <property type="component" value="Unassembled WGS sequence"/>
</dbReference>
<dbReference type="EMBL" id="QOUI01000003">
    <property type="protein sequence ID" value="RCK70429.1"/>
    <property type="molecule type" value="Genomic_DNA"/>
</dbReference>
<gene>
    <name evidence="1" type="ORF">DT076_07235</name>
</gene>
<evidence type="ECO:0000313" key="2">
    <source>
        <dbReference type="Proteomes" id="UP000252770"/>
    </source>
</evidence>